<evidence type="ECO:0000256" key="5">
    <source>
        <dbReference type="SAM" id="MobiDB-lite"/>
    </source>
</evidence>
<dbReference type="GO" id="GO:0005524">
    <property type="term" value="F:ATP binding"/>
    <property type="evidence" value="ECO:0007669"/>
    <property type="project" value="UniProtKB-KW"/>
</dbReference>
<evidence type="ECO:0000256" key="1">
    <source>
        <dbReference type="ARBA" id="ARBA00022679"/>
    </source>
</evidence>
<dbReference type="Gene3D" id="3.30.200.20">
    <property type="entry name" value="Phosphorylase Kinase, domain 1"/>
    <property type="match status" value="1"/>
</dbReference>
<evidence type="ECO:0000313" key="7">
    <source>
        <dbReference type="EMBL" id="SDL25661.1"/>
    </source>
</evidence>
<dbReference type="SUPFAM" id="SSF69304">
    <property type="entry name" value="Tricorn protease N-terminal domain"/>
    <property type="match status" value="1"/>
</dbReference>
<name>A0A1G9IKE6_9ACTN</name>
<keyword evidence="4" id="KW-0067">ATP-binding</keyword>
<dbReference type="Gene3D" id="1.10.510.10">
    <property type="entry name" value="Transferase(Phosphotransferase) domain 1"/>
    <property type="match status" value="1"/>
</dbReference>
<dbReference type="PANTHER" id="PTHR43289:SF34">
    <property type="entry name" value="SERINE_THREONINE-PROTEIN KINASE YBDM-RELATED"/>
    <property type="match status" value="1"/>
</dbReference>
<keyword evidence="3 7" id="KW-0418">Kinase</keyword>
<dbReference type="EMBL" id="FNFB01000018">
    <property type="protein sequence ID" value="SDL25661.1"/>
    <property type="molecule type" value="Genomic_DNA"/>
</dbReference>
<proteinExistence type="predicted"/>
<sequence length="649" mass="69022">MPSYAPLRPGDPRQLGGLALLGRLGEGGQGVVYLAEDSSGARVAVKWLRPDLSGDRVSAERFLREVQVARQVAPFCTAAVLGTGVEDDRPYIVSEFIEGPPMSVVVRDEGPRTGSALHRLAIGTATALAAIHQAGIVHRDFKPANVILGGDGARVIDFGIARALDANATISGAIVGTPAYMAPEQIMGRPAGPAADMFAWAGTMVFAATGHGPFGGDTMPAVLNRVLNEQPDLGPLDGVLRDVVAACLAKDPALRPTAEQVIKRLLQGSASGSGMLAEAASFASATAPAPRRRRGPLSAGLAVAAALVVVAGVFVATRTGPTSGAGPTAAASATSVRPSAQRAVPSSGTRATLPGGALHLYENPADAITLTSYEIYDEDTKDWVDYARDSLDGAFRRYGDNFETTVSPDGRYLAARSKSYSSDDFDFVVLTDRRTGDRTTVKTVKKPLSASIQRWSRDSSTILLNVERKDGDGKWVNPGYVLVDVAARKATTVNVSDTAVRANTFGFDDRDEGAVNFFGDEDHRRLRFFGTDGQAKRSTADIGTLPSGAQDLFSPSGRMFVSDCPNGGDGTHCLWDTATGKRLREFISDCDEVLGFYDEDHLYCWEEDNAAADEIHVVDYNGRFVRKLLEKTDDLDVLPIFTRHRAGGS</sequence>
<keyword evidence="8" id="KW-1185">Reference proteome</keyword>
<protein>
    <submittedName>
        <fullName evidence="7">Serine/threonine protein kinase</fullName>
    </submittedName>
</protein>
<dbReference type="AlphaFoldDB" id="A0A1G9IKE6"/>
<gene>
    <name evidence="7" type="ORF">SAMN05421874_11887</name>
</gene>
<dbReference type="CDD" id="cd14014">
    <property type="entry name" value="STKc_PknB_like"/>
    <property type="match status" value="1"/>
</dbReference>
<dbReference type="STRING" id="683260.SAMN05421874_11887"/>
<dbReference type="GO" id="GO:0004674">
    <property type="term" value="F:protein serine/threonine kinase activity"/>
    <property type="evidence" value="ECO:0007669"/>
    <property type="project" value="UniProtKB-KW"/>
</dbReference>
<keyword evidence="2" id="KW-0547">Nucleotide-binding</keyword>
<keyword evidence="7" id="KW-0723">Serine/threonine-protein kinase</keyword>
<evidence type="ECO:0000256" key="2">
    <source>
        <dbReference type="ARBA" id="ARBA00022741"/>
    </source>
</evidence>
<dbReference type="SUPFAM" id="SSF56112">
    <property type="entry name" value="Protein kinase-like (PK-like)"/>
    <property type="match status" value="1"/>
</dbReference>
<reference evidence="7 8" key="1">
    <citation type="submission" date="2016-10" db="EMBL/GenBank/DDBJ databases">
        <authorList>
            <person name="de Groot N.N."/>
        </authorList>
    </citation>
    <scope>NUCLEOTIDE SEQUENCE [LARGE SCALE GENOMIC DNA]</scope>
    <source>
        <strain evidence="7 8">CGMCC 4.5681</strain>
    </source>
</reference>
<accession>A0A1G9IKE6</accession>
<dbReference type="InterPro" id="IPR011009">
    <property type="entry name" value="Kinase-like_dom_sf"/>
</dbReference>
<keyword evidence="1" id="KW-0808">Transferase</keyword>
<dbReference type="PANTHER" id="PTHR43289">
    <property type="entry name" value="MITOGEN-ACTIVATED PROTEIN KINASE KINASE KINASE 20-RELATED"/>
    <property type="match status" value="1"/>
</dbReference>
<dbReference type="PROSITE" id="PS00108">
    <property type="entry name" value="PROTEIN_KINASE_ST"/>
    <property type="match status" value="1"/>
</dbReference>
<evidence type="ECO:0000313" key="8">
    <source>
        <dbReference type="Proteomes" id="UP000198683"/>
    </source>
</evidence>
<dbReference type="Proteomes" id="UP000198683">
    <property type="component" value="Unassembled WGS sequence"/>
</dbReference>
<dbReference type="PROSITE" id="PS50011">
    <property type="entry name" value="PROTEIN_KINASE_DOM"/>
    <property type="match status" value="1"/>
</dbReference>
<dbReference type="InterPro" id="IPR008271">
    <property type="entry name" value="Ser/Thr_kinase_AS"/>
</dbReference>
<evidence type="ECO:0000256" key="4">
    <source>
        <dbReference type="ARBA" id="ARBA00022840"/>
    </source>
</evidence>
<feature type="compositionally biased region" description="Low complexity" evidence="5">
    <location>
        <begin position="321"/>
        <end position="335"/>
    </location>
</feature>
<feature type="domain" description="Protein kinase" evidence="6">
    <location>
        <begin position="18"/>
        <end position="276"/>
    </location>
</feature>
<evidence type="ECO:0000259" key="6">
    <source>
        <dbReference type="PROSITE" id="PS50011"/>
    </source>
</evidence>
<dbReference type="InterPro" id="IPR000719">
    <property type="entry name" value="Prot_kinase_dom"/>
</dbReference>
<organism evidence="7 8">
    <name type="scientific">Nonomuraea maritima</name>
    <dbReference type="NCBI Taxonomy" id="683260"/>
    <lineage>
        <taxon>Bacteria</taxon>
        <taxon>Bacillati</taxon>
        <taxon>Actinomycetota</taxon>
        <taxon>Actinomycetes</taxon>
        <taxon>Streptosporangiales</taxon>
        <taxon>Streptosporangiaceae</taxon>
        <taxon>Nonomuraea</taxon>
    </lineage>
</organism>
<dbReference type="RefSeq" id="WP_090769813.1">
    <property type="nucleotide sequence ID" value="NZ_FNFB01000018.1"/>
</dbReference>
<dbReference type="OrthoDB" id="3504835at2"/>
<evidence type="ECO:0000256" key="3">
    <source>
        <dbReference type="ARBA" id="ARBA00022777"/>
    </source>
</evidence>
<dbReference type="Pfam" id="PF00069">
    <property type="entry name" value="Pkinase"/>
    <property type="match status" value="1"/>
</dbReference>
<feature type="region of interest" description="Disordered" evidence="5">
    <location>
        <begin position="321"/>
        <end position="350"/>
    </location>
</feature>